<dbReference type="Proteomes" id="UP001595886">
    <property type="component" value="Unassembled WGS sequence"/>
</dbReference>
<dbReference type="EMBL" id="JBHSHD010000007">
    <property type="protein sequence ID" value="MFC4820749.1"/>
    <property type="molecule type" value="Genomic_DNA"/>
</dbReference>
<evidence type="ECO:0008006" key="4">
    <source>
        <dbReference type="Google" id="ProtNLM"/>
    </source>
</evidence>
<accession>A0ABV9QWF0</accession>
<proteinExistence type="predicted"/>
<protein>
    <recommendedName>
        <fullName evidence="4">DUF5666 domain-containing protein</fullName>
    </recommendedName>
</protein>
<evidence type="ECO:0000313" key="2">
    <source>
        <dbReference type="EMBL" id="MFC4820749.1"/>
    </source>
</evidence>
<gene>
    <name evidence="2" type="ORF">ACFO6Q_10465</name>
</gene>
<comment type="caution">
    <text evidence="2">The sequence shown here is derived from an EMBL/GenBank/DDBJ whole genome shotgun (WGS) entry which is preliminary data.</text>
</comment>
<name>A0ABV9QWF0_9GAMM</name>
<organism evidence="2 3">
    <name type="scientific">Dokdonella ginsengisoli</name>
    <dbReference type="NCBI Taxonomy" id="363846"/>
    <lineage>
        <taxon>Bacteria</taxon>
        <taxon>Pseudomonadati</taxon>
        <taxon>Pseudomonadota</taxon>
        <taxon>Gammaproteobacteria</taxon>
        <taxon>Lysobacterales</taxon>
        <taxon>Rhodanobacteraceae</taxon>
        <taxon>Dokdonella</taxon>
    </lineage>
</organism>
<sequence>MSRCRSPRAGLVFALAACAGAASAGDTFALRGAVIAGGGGSSRSEQGCLRLDGTVAENAAGASAAGEFALSAGFWGGAGSVRRDWVFDDAFEECR</sequence>
<keyword evidence="3" id="KW-1185">Reference proteome</keyword>
<evidence type="ECO:0000256" key="1">
    <source>
        <dbReference type="SAM" id="SignalP"/>
    </source>
</evidence>
<reference evidence="3" key="1">
    <citation type="journal article" date="2019" name="Int. J. Syst. Evol. Microbiol.">
        <title>The Global Catalogue of Microorganisms (GCM) 10K type strain sequencing project: providing services to taxonomists for standard genome sequencing and annotation.</title>
        <authorList>
            <consortium name="The Broad Institute Genomics Platform"/>
            <consortium name="The Broad Institute Genome Sequencing Center for Infectious Disease"/>
            <person name="Wu L."/>
            <person name="Ma J."/>
        </authorList>
    </citation>
    <scope>NUCLEOTIDE SEQUENCE [LARGE SCALE GENOMIC DNA]</scope>
    <source>
        <strain evidence="3">CCUG 30340</strain>
    </source>
</reference>
<feature type="signal peptide" evidence="1">
    <location>
        <begin position="1"/>
        <end position="24"/>
    </location>
</feature>
<dbReference type="RefSeq" id="WP_380020709.1">
    <property type="nucleotide sequence ID" value="NZ_JBHSHD010000007.1"/>
</dbReference>
<keyword evidence="1" id="KW-0732">Signal</keyword>
<evidence type="ECO:0000313" key="3">
    <source>
        <dbReference type="Proteomes" id="UP001595886"/>
    </source>
</evidence>
<feature type="chain" id="PRO_5046202796" description="DUF5666 domain-containing protein" evidence="1">
    <location>
        <begin position="25"/>
        <end position="95"/>
    </location>
</feature>